<dbReference type="AlphaFoldDB" id="A0A1A8YKR0"/>
<organism evidence="1 2">
    <name type="scientific">Plasmodium ovale wallikeri</name>
    <dbReference type="NCBI Taxonomy" id="864142"/>
    <lineage>
        <taxon>Eukaryota</taxon>
        <taxon>Sar</taxon>
        <taxon>Alveolata</taxon>
        <taxon>Apicomplexa</taxon>
        <taxon>Aconoidasida</taxon>
        <taxon>Haemosporida</taxon>
        <taxon>Plasmodiidae</taxon>
        <taxon>Plasmodium</taxon>
        <taxon>Plasmodium (Plasmodium)</taxon>
    </lineage>
</organism>
<gene>
    <name evidence="1" type="ORF">POVWA2_007930</name>
</gene>
<name>A0A1A8YKR0_PLAOA</name>
<proteinExistence type="predicted"/>
<evidence type="ECO:0000313" key="2">
    <source>
        <dbReference type="Proteomes" id="UP000078550"/>
    </source>
</evidence>
<accession>A0A1A8YKR0</accession>
<evidence type="ECO:0000313" key="1">
    <source>
        <dbReference type="EMBL" id="SBT32134.1"/>
    </source>
</evidence>
<protein>
    <submittedName>
        <fullName evidence="1">Uncharacterized protein</fullName>
    </submittedName>
</protein>
<dbReference type="EMBL" id="FLRE01000030">
    <property type="protein sequence ID" value="SBT32134.1"/>
    <property type="molecule type" value="Genomic_DNA"/>
</dbReference>
<reference evidence="2" key="1">
    <citation type="submission" date="2016-05" db="EMBL/GenBank/DDBJ databases">
        <authorList>
            <person name="Naeem Raeece"/>
        </authorList>
    </citation>
    <scope>NUCLEOTIDE SEQUENCE [LARGE SCALE GENOMIC DNA]</scope>
</reference>
<sequence length="101" mass="10894">MVLAVRCCVGPELRTEGCNGAFILALFCSFAYVRLGVTQSLIFSTECITLFHIGWLCSFRFGTSFVSHVMDGETDGVTAAATAPDSGLQHYLGCLPCHLCH</sequence>
<dbReference type="Proteomes" id="UP000078550">
    <property type="component" value="Unassembled WGS sequence"/>
</dbReference>